<reference evidence="1 2" key="1">
    <citation type="submission" date="2018-11" db="EMBL/GenBank/DDBJ databases">
        <title>Sequencing the genomes of 1000 actinobacteria strains.</title>
        <authorList>
            <person name="Klenk H.-P."/>
        </authorList>
    </citation>
    <scope>NUCLEOTIDE SEQUENCE [LARGE SCALE GENOMIC DNA]</scope>
    <source>
        <strain evidence="1 2">DSM 44254</strain>
    </source>
</reference>
<dbReference type="PANTHER" id="PTHR48228">
    <property type="entry name" value="SUCCINYL-COA--D-CITRAMALATE COA-TRANSFERASE"/>
    <property type="match status" value="1"/>
</dbReference>
<accession>A0A3N1D7I0</accession>
<dbReference type="SUPFAM" id="SSF89796">
    <property type="entry name" value="CoA-transferase family III (CaiB/BaiF)"/>
    <property type="match status" value="1"/>
</dbReference>
<dbReference type="EMBL" id="RJKE01000001">
    <property type="protein sequence ID" value="ROO89493.1"/>
    <property type="molecule type" value="Genomic_DNA"/>
</dbReference>
<organism evidence="1 2">
    <name type="scientific">Actinocorallia herbida</name>
    <dbReference type="NCBI Taxonomy" id="58109"/>
    <lineage>
        <taxon>Bacteria</taxon>
        <taxon>Bacillati</taxon>
        <taxon>Actinomycetota</taxon>
        <taxon>Actinomycetes</taxon>
        <taxon>Streptosporangiales</taxon>
        <taxon>Thermomonosporaceae</taxon>
        <taxon>Actinocorallia</taxon>
    </lineage>
</organism>
<dbReference type="Pfam" id="PF02515">
    <property type="entry name" value="CoA_transf_3"/>
    <property type="match status" value="1"/>
</dbReference>
<evidence type="ECO:0000313" key="2">
    <source>
        <dbReference type="Proteomes" id="UP000272400"/>
    </source>
</evidence>
<dbReference type="Proteomes" id="UP000272400">
    <property type="component" value="Unassembled WGS sequence"/>
</dbReference>
<dbReference type="PANTHER" id="PTHR48228:SF5">
    <property type="entry name" value="ALPHA-METHYLACYL-COA RACEMASE"/>
    <property type="match status" value="1"/>
</dbReference>
<keyword evidence="2" id="KW-1185">Reference proteome</keyword>
<dbReference type="Gene3D" id="3.40.50.10540">
    <property type="entry name" value="Crotonobetainyl-coa:carnitine coa-transferase, domain 1"/>
    <property type="match status" value="2"/>
</dbReference>
<gene>
    <name evidence="1" type="ORF">EDD29_7190</name>
</gene>
<proteinExistence type="predicted"/>
<comment type="caution">
    <text evidence="1">The sequence shown here is derived from an EMBL/GenBank/DDBJ whole genome shotgun (WGS) entry which is preliminary data.</text>
</comment>
<dbReference type="AlphaFoldDB" id="A0A3N1D7I0"/>
<name>A0A3N1D7I0_9ACTN</name>
<dbReference type="InterPro" id="IPR050509">
    <property type="entry name" value="CoA-transferase_III"/>
</dbReference>
<dbReference type="InterPro" id="IPR003673">
    <property type="entry name" value="CoA-Trfase_fam_III"/>
</dbReference>
<dbReference type="InterPro" id="IPR023606">
    <property type="entry name" value="CoA-Trfase_III_dom_1_sf"/>
</dbReference>
<protein>
    <submittedName>
        <fullName evidence="1">CoA transferase family III</fullName>
    </submittedName>
</protein>
<sequence>MLFQEMKAQEESAAGPGPLEGFRVLEVAGPYSASWAGAVLAGWGADLVVVGDAGAARKDPGAAGGGRRLGLDLECAGGRGVFHDLVVRADVFLTGLPSAERARCGVELADVRRANARIVYAGGAGTALHAHGEADALPGIHLAVGVAAALLRRERTGEVPALDLAVSARTLAWWTEGHADVRVLDRPARVPSGTDAPTDEILMDLGMGWDRIIELKASGAVE</sequence>
<evidence type="ECO:0000313" key="1">
    <source>
        <dbReference type="EMBL" id="ROO89493.1"/>
    </source>
</evidence>
<keyword evidence="1" id="KW-0808">Transferase</keyword>
<dbReference type="GO" id="GO:0016740">
    <property type="term" value="F:transferase activity"/>
    <property type="evidence" value="ECO:0007669"/>
    <property type="project" value="UniProtKB-KW"/>
</dbReference>